<dbReference type="Proteomes" id="UP000509301">
    <property type="component" value="Chromosome"/>
</dbReference>
<organism evidence="1 2">
    <name type="scientific">Metallosphaera tengchongensis</name>
    <dbReference type="NCBI Taxonomy" id="1532350"/>
    <lineage>
        <taxon>Archaea</taxon>
        <taxon>Thermoproteota</taxon>
        <taxon>Thermoprotei</taxon>
        <taxon>Sulfolobales</taxon>
        <taxon>Sulfolobaceae</taxon>
        <taxon>Metallosphaera</taxon>
    </lineage>
</organism>
<dbReference type="GeneID" id="55640479"/>
<dbReference type="KEGG" id="mten:GWK48_00995"/>
<sequence>MAEELMKPGEKQLEEARGYLFDLLDRLNEVSVKHEKVLASKGIMPRLATVLGMVTMQRYQIDLVIKYYWKQLEEVLNSMSQIQEIQADMKEIMEDANMIKSLVQEAGL</sequence>
<dbReference type="OrthoDB" id="42895at2157"/>
<gene>
    <name evidence="1" type="ORF">GWK48_00995</name>
</gene>
<name>A0A6N0NSS6_9CREN</name>
<dbReference type="EMBL" id="CP049074">
    <property type="protein sequence ID" value="QKQ99156.1"/>
    <property type="molecule type" value="Genomic_DNA"/>
</dbReference>
<dbReference type="RefSeq" id="WP_174628773.1">
    <property type="nucleotide sequence ID" value="NZ_CP049074.1"/>
</dbReference>
<keyword evidence="2" id="KW-1185">Reference proteome</keyword>
<evidence type="ECO:0000313" key="2">
    <source>
        <dbReference type="Proteomes" id="UP000509301"/>
    </source>
</evidence>
<reference evidence="1 2" key="1">
    <citation type="submission" date="2020-02" db="EMBL/GenBank/DDBJ databases">
        <title>Comparative genome analysis reveals the metabolism and evolution of the thermophilic archaeal genus Metallosphaera.</title>
        <authorList>
            <person name="Jiang C."/>
        </authorList>
    </citation>
    <scope>NUCLEOTIDE SEQUENCE [LARGE SCALE GENOMIC DNA]</scope>
    <source>
        <strain evidence="1 2">Ric-A</strain>
    </source>
</reference>
<dbReference type="AlphaFoldDB" id="A0A6N0NSS6"/>
<accession>A0A6N0NSS6</accession>
<protein>
    <submittedName>
        <fullName evidence="1">Uncharacterized protein</fullName>
    </submittedName>
</protein>
<proteinExistence type="predicted"/>
<evidence type="ECO:0000313" key="1">
    <source>
        <dbReference type="EMBL" id="QKQ99156.1"/>
    </source>
</evidence>